<evidence type="ECO:0008006" key="2">
    <source>
        <dbReference type="Google" id="ProtNLM"/>
    </source>
</evidence>
<name>A0A1S0U896_LOALO</name>
<dbReference type="InParanoid" id="A0A1S0U896"/>
<sequence>MIDIRSLSGFSDNALSFSIRKLLIGGENTDCIVDPTICRDGTYCLKGFCVCPTGHICASTQISAHQLKYSKDYVPLEHVQMVNAGGPCDENNIRIQCSGNSICASGFCTCLSGERIIDGICTSINSQGAPGEVCEVSYTKCTGGSTCIDNYCKCISNQTIFGQQ</sequence>
<gene>
    <name evidence="1" type="ORF">LOAG_01838</name>
</gene>
<dbReference type="OrthoDB" id="5865965at2759"/>
<accession>A0A1S0U896</accession>
<dbReference type="CTD" id="9939219"/>
<dbReference type="InterPro" id="IPR052740">
    <property type="entry name" value="CE4"/>
</dbReference>
<dbReference type="EMBL" id="JH712071">
    <property type="protein sequence ID" value="EFO26643.2"/>
    <property type="molecule type" value="Genomic_DNA"/>
</dbReference>
<proteinExistence type="predicted"/>
<organism evidence="1">
    <name type="scientific">Loa loa</name>
    <name type="common">Eye worm</name>
    <name type="synonym">Filaria loa</name>
    <dbReference type="NCBI Taxonomy" id="7209"/>
    <lineage>
        <taxon>Eukaryota</taxon>
        <taxon>Metazoa</taxon>
        <taxon>Ecdysozoa</taxon>
        <taxon>Nematoda</taxon>
        <taxon>Chromadorea</taxon>
        <taxon>Rhabditida</taxon>
        <taxon>Spirurina</taxon>
        <taxon>Spiruromorpha</taxon>
        <taxon>Filarioidea</taxon>
        <taxon>Onchocercidae</taxon>
        <taxon>Loa</taxon>
    </lineage>
</organism>
<dbReference type="RefSeq" id="XP_020303727.1">
    <property type="nucleotide sequence ID" value="XM_020445860.1"/>
</dbReference>
<dbReference type="PANTHER" id="PTHR45985">
    <property type="match status" value="1"/>
</dbReference>
<dbReference type="PANTHER" id="PTHR45985:SF3">
    <property type="entry name" value="CHITIN DEACETYLASE-LIKE 4"/>
    <property type="match status" value="1"/>
</dbReference>
<dbReference type="KEGG" id="loa:LOAG_01838"/>
<dbReference type="GeneID" id="9939219"/>
<reference evidence="1" key="1">
    <citation type="submission" date="2012-04" db="EMBL/GenBank/DDBJ databases">
        <title>The Genome Sequence of Loa loa.</title>
        <authorList>
            <consortium name="The Broad Institute Genome Sequencing Platform"/>
            <consortium name="Broad Institute Genome Sequencing Center for Infectious Disease"/>
            <person name="Nutman T.B."/>
            <person name="Fink D.L."/>
            <person name="Russ C."/>
            <person name="Young S."/>
            <person name="Zeng Q."/>
            <person name="Gargeya S."/>
            <person name="Alvarado L."/>
            <person name="Berlin A."/>
            <person name="Chapman S.B."/>
            <person name="Chen Z."/>
            <person name="Freedman E."/>
            <person name="Gellesch M."/>
            <person name="Goldberg J."/>
            <person name="Griggs A."/>
            <person name="Gujja S."/>
            <person name="Heilman E.R."/>
            <person name="Heiman D."/>
            <person name="Howarth C."/>
            <person name="Mehta T."/>
            <person name="Neiman D."/>
            <person name="Pearson M."/>
            <person name="Roberts A."/>
            <person name="Saif S."/>
            <person name="Shea T."/>
            <person name="Shenoy N."/>
            <person name="Sisk P."/>
            <person name="Stolte C."/>
            <person name="Sykes S."/>
            <person name="White J."/>
            <person name="Yandava C."/>
            <person name="Haas B."/>
            <person name="Henn M.R."/>
            <person name="Nusbaum C."/>
            <person name="Birren B."/>
        </authorList>
    </citation>
    <scope>NUCLEOTIDE SEQUENCE [LARGE SCALE GENOMIC DNA]</scope>
</reference>
<protein>
    <recommendedName>
        <fullName evidence="2">EB domain-containing protein</fullName>
    </recommendedName>
</protein>
<dbReference type="AlphaFoldDB" id="A0A1S0U896"/>
<evidence type="ECO:0000313" key="1">
    <source>
        <dbReference type="EMBL" id="EFO26643.2"/>
    </source>
</evidence>